<feature type="domain" description="T4 RNA ligase 1-like N-terminal" evidence="5">
    <location>
        <begin position="63"/>
        <end position="318"/>
    </location>
</feature>
<dbReference type="SUPFAM" id="SSF52540">
    <property type="entry name" value="P-loop containing nucleoside triphosphate hydrolases"/>
    <property type="match status" value="1"/>
</dbReference>
<dbReference type="PANTHER" id="PTHR32004:SF1">
    <property type="entry name" value="TRNA LIGASE"/>
    <property type="match status" value="1"/>
</dbReference>
<evidence type="ECO:0000259" key="3">
    <source>
        <dbReference type="Pfam" id="PF08302"/>
    </source>
</evidence>
<dbReference type="Gene3D" id="3.40.50.300">
    <property type="entry name" value="P-loop containing nucleotide triphosphate hydrolases"/>
    <property type="match status" value="1"/>
</dbReference>
<keyword evidence="1" id="KW-0436">Ligase</keyword>
<dbReference type="GO" id="GO:0006388">
    <property type="term" value="P:tRNA splicing, via endonucleolytic cleavage and ligation"/>
    <property type="evidence" value="ECO:0007669"/>
    <property type="project" value="UniProtKB-UniRule"/>
</dbReference>
<keyword evidence="7" id="KW-1185">Reference proteome</keyword>
<dbReference type="PIRSF" id="PIRSF019634">
    <property type="entry name" value="tRNA_lig_yeast"/>
    <property type="match status" value="1"/>
</dbReference>
<organism evidence="6 7">
    <name type="scientific">Tricholomella constricta</name>
    <dbReference type="NCBI Taxonomy" id="117010"/>
    <lineage>
        <taxon>Eukaryota</taxon>
        <taxon>Fungi</taxon>
        <taxon>Dikarya</taxon>
        <taxon>Basidiomycota</taxon>
        <taxon>Agaricomycotina</taxon>
        <taxon>Agaricomycetes</taxon>
        <taxon>Agaricomycetidae</taxon>
        <taxon>Agaricales</taxon>
        <taxon>Tricholomatineae</taxon>
        <taxon>Lyophyllaceae</taxon>
        <taxon>Tricholomella</taxon>
    </lineage>
</organism>
<dbReference type="GO" id="GO:0005524">
    <property type="term" value="F:ATP binding"/>
    <property type="evidence" value="ECO:0007669"/>
    <property type="project" value="UniProtKB-UniRule"/>
</dbReference>
<dbReference type="InterPro" id="IPR012387">
    <property type="entry name" value="Trl1_fun"/>
</dbReference>
<accession>A0A8H5HB85</accession>
<dbReference type="GO" id="GO:0008081">
    <property type="term" value="F:phosphoric diester hydrolase activity"/>
    <property type="evidence" value="ECO:0007669"/>
    <property type="project" value="InterPro"/>
</dbReference>
<comment type="similarity">
    <text evidence="1">Belongs to the TRL1 family.</text>
</comment>
<evidence type="ECO:0000313" key="7">
    <source>
        <dbReference type="Proteomes" id="UP000565441"/>
    </source>
</evidence>
<dbReference type="Proteomes" id="UP000565441">
    <property type="component" value="Unassembled WGS sequence"/>
</dbReference>
<dbReference type="PANTHER" id="PTHR32004">
    <property type="entry name" value="TRNA LIGASE"/>
    <property type="match status" value="1"/>
</dbReference>
<name>A0A8H5HB85_9AGAR</name>
<protein>
    <recommendedName>
        <fullName evidence="1">tRNA ligase</fullName>
        <ecNumber evidence="1">6.5.1.3</ecNumber>
    </recommendedName>
</protein>
<gene>
    <name evidence="6" type="ORF">D9615_006236</name>
</gene>
<dbReference type="Pfam" id="PF08303">
    <property type="entry name" value="tRNA_lig_kinase"/>
    <property type="match status" value="1"/>
</dbReference>
<dbReference type="AlphaFoldDB" id="A0A8H5HB85"/>
<proteinExistence type="inferred from homology"/>
<dbReference type="GO" id="GO:0003972">
    <property type="term" value="F:RNA ligase (ATP) activity"/>
    <property type="evidence" value="ECO:0007669"/>
    <property type="project" value="UniProtKB-UniRule"/>
</dbReference>
<dbReference type="Pfam" id="PF09511">
    <property type="entry name" value="RNA_lig_T4_1"/>
    <property type="match status" value="1"/>
</dbReference>
<dbReference type="InterPro" id="IPR015966">
    <property type="entry name" value="tRNA_lig_kin_fungi"/>
</dbReference>
<dbReference type="EMBL" id="JAACJP010000014">
    <property type="protein sequence ID" value="KAF5380128.1"/>
    <property type="molecule type" value="Genomic_DNA"/>
</dbReference>
<evidence type="ECO:0000256" key="2">
    <source>
        <dbReference type="PIRSR" id="PIRSR019634-50"/>
    </source>
</evidence>
<evidence type="ECO:0000259" key="4">
    <source>
        <dbReference type="Pfam" id="PF08303"/>
    </source>
</evidence>
<feature type="domain" description="tRNA ligase kinase" evidence="4">
    <location>
        <begin position="424"/>
        <end position="559"/>
    </location>
</feature>
<comment type="caution">
    <text evidence="6">The sequence shown here is derived from an EMBL/GenBank/DDBJ whole genome shotgun (WGS) entry which is preliminary data.</text>
</comment>
<dbReference type="InterPro" id="IPR027417">
    <property type="entry name" value="P-loop_NTPase"/>
</dbReference>
<dbReference type="Pfam" id="PF08302">
    <property type="entry name" value="tRNA_lig_CPD"/>
    <property type="match status" value="1"/>
</dbReference>
<evidence type="ECO:0000259" key="5">
    <source>
        <dbReference type="Pfam" id="PF09511"/>
    </source>
</evidence>
<evidence type="ECO:0000313" key="6">
    <source>
        <dbReference type="EMBL" id="KAF5380128.1"/>
    </source>
</evidence>
<evidence type="ECO:0000256" key="1">
    <source>
        <dbReference type="PIRNR" id="PIRNR019634"/>
    </source>
</evidence>
<dbReference type="OrthoDB" id="276239at2759"/>
<sequence length="821" mass="90811">MAPTFSEEDSQLIAGLHRLSKKSPKLVKSSTYPAPADPNIVVRSWKMNEFKYYDVPSPFPTLARGIFTVELPPKADGKEAGESEQKYRIVARGYDKFFNIGEVPWVTWPALESHTAAPYTLSLKSNGCIIFIAALTKSKLLVTSKHSLGPVAGSAVSHAQAGEAWLRKYLEQKGRTEEQLATHLWENNWTAVAELCDDSFEEHVLGYPPEKTGLHLHGLNVCTKAFKTLSHSEVDAFAEEWGFIKTASITLNTIPDVRAFTSEIAELGEWNGEAVEGFVVRTHVADPKSKPASAASTSASPYAPGSSFFFKVKFDEPYMMYRDWREVTKKLLSASSTLSASALPKAKMRRAETRVYVRWVIDEIKRDRAPFAEYTKGKGIIAARERFLAYLQTPRGKEELAKAKKGATESVSVMNKDEVFQKTIIVPVAIPGCGKTAVSIALEHIFGFGHTQSDDVMVKKAAPQFIKNVASLLKTHDVVIADKNNHLIQHRQALRDVAKATGVPTRLLGLNWGVGSVPQATVHRVCGDRVMRRGANHQTLRPDESAGHHEEVIWMFLNTREELAEREVDAVVEMEVEEGLEEAVRRAVDGCVRILGVERPGEEKIVRALEVVDAYKAEVKKPDEKKKNKAKAKDAARYYGFLAEVELEEVLGTRLGMVANAQGVEGEAASVWGVLKGAGRVARRPHITVVHRNSLPAEQELWTRCAELQTVKNPPLFRARLGHLVWNARVMALTVDALEVVEEAGADGEEGTKKGKEFLEGLPEHLTRRLHITVATKSASIPAVEAKDLVEAWRKGKTAVKAQSIKLDDVFVTGRIKGLFN</sequence>
<dbReference type="EC" id="6.5.1.3" evidence="1"/>
<feature type="active site" description="N6-AMP-lysine intermediate" evidence="2">
    <location>
        <position position="124"/>
    </location>
</feature>
<dbReference type="GO" id="GO:0051730">
    <property type="term" value="F:GTP-dependent polyribonucleotide 5'-hydroxyl-kinase activity"/>
    <property type="evidence" value="ECO:0007669"/>
    <property type="project" value="InterPro"/>
</dbReference>
<reference evidence="6 7" key="1">
    <citation type="journal article" date="2020" name="ISME J.">
        <title>Uncovering the hidden diversity of litter-decomposition mechanisms in mushroom-forming fungi.</title>
        <authorList>
            <person name="Floudas D."/>
            <person name="Bentzer J."/>
            <person name="Ahren D."/>
            <person name="Johansson T."/>
            <person name="Persson P."/>
            <person name="Tunlid A."/>
        </authorList>
    </citation>
    <scope>NUCLEOTIDE SEQUENCE [LARGE SCALE GENOMIC DNA]</scope>
    <source>
        <strain evidence="6 7">CBS 661.87</strain>
    </source>
</reference>
<keyword evidence="1" id="KW-0819">tRNA processing</keyword>
<dbReference type="InterPro" id="IPR019039">
    <property type="entry name" value="T4-Rnl1-like_N"/>
</dbReference>
<feature type="domain" description="tRNA ligase phosphodiesterase" evidence="3">
    <location>
        <begin position="619"/>
        <end position="809"/>
    </location>
</feature>
<dbReference type="InterPro" id="IPR015965">
    <property type="entry name" value="tRNA_lig_PDEase"/>
</dbReference>
<dbReference type="GO" id="GO:0005634">
    <property type="term" value="C:nucleus"/>
    <property type="evidence" value="ECO:0007669"/>
    <property type="project" value="TreeGrafter"/>
</dbReference>
<comment type="catalytic activity">
    <reaction evidence="1">
        <text>ATP + (ribonucleotide)n-3'-hydroxyl + 5'-phospho-(ribonucleotide)m = (ribonucleotide)n+m + AMP + diphosphate.</text>
        <dbReference type="EC" id="6.5.1.3"/>
    </reaction>
</comment>